<dbReference type="Proteomes" id="UP000078225">
    <property type="component" value="Unassembled WGS sequence"/>
</dbReference>
<dbReference type="Pfam" id="PF12790">
    <property type="entry name" value="T6SS-SciN"/>
    <property type="match status" value="1"/>
</dbReference>
<dbReference type="Gene3D" id="2.60.40.4150">
    <property type="entry name" value="Type VI secretion system, lipoprotein SciN"/>
    <property type="match status" value="1"/>
</dbReference>
<dbReference type="AlphaFoldDB" id="A0A1B7LA12"/>
<comment type="caution">
    <text evidence="1">The sequence shown here is derived from an EMBL/GenBank/DDBJ whole genome shotgun (WGS) entry which is preliminary data.</text>
</comment>
<evidence type="ECO:0000313" key="1">
    <source>
        <dbReference type="EMBL" id="OAT79172.1"/>
    </source>
</evidence>
<dbReference type="InterPro" id="IPR038706">
    <property type="entry name" value="Type_VI_SciN-like_sf"/>
</dbReference>
<reference evidence="2" key="1">
    <citation type="submission" date="2016-05" db="EMBL/GenBank/DDBJ databases">
        <authorList>
            <person name="Behera P."/>
            <person name="Vaishampayan P."/>
            <person name="Singh N."/>
            <person name="Raina V."/>
            <person name="Suar M."/>
            <person name="Pattnaik A."/>
            <person name="Rastogi G."/>
        </authorList>
    </citation>
    <scope>NUCLEOTIDE SEQUENCE [LARGE SCALE GENOMIC DNA]</scope>
    <source>
        <strain evidence="2">MP23</strain>
    </source>
</reference>
<protein>
    <submittedName>
        <fullName evidence="1">Type VI secretion system-associated lipoprotein</fullName>
    </submittedName>
</protein>
<gene>
    <name evidence="1" type="ORF">A9B99_05685</name>
</gene>
<keyword evidence="1" id="KW-0449">Lipoprotein</keyword>
<dbReference type="PANTHER" id="PTHR37625">
    <property type="entry name" value="OUTER MEMBRANE LIPOPROTEIN-RELATED"/>
    <property type="match status" value="1"/>
</dbReference>
<dbReference type="STRING" id="1691903.A9B99_05685"/>
<sequence length="178" mass="19557">MAIIVDNVSRFVLVVGITVLLAGCGLAQNVSNGSAAVTKSIFYKQVKTLRLDIRAREAVNPNDSGVALPTVVRIYQLKDRTAFDRTDYLSLFTHSGQVLKTDLLAEKEVRLQPGGTVMVSMPINESTQYVAVAGMFLSPDQVNNTWRVVLSRNDLHPDKFRIIEAGNNQLVLRGIKGD</sequence>
<keyword evidence="2" id="KW-1185">Reference proteome</keyword>
<dbReference type="OrthoDB" id="7021080at2"/>
<name>A0A1B7LA12_9ENTR</name>
<dbReference type="NCBIfam" id="TIGR03352">
    <property type="entry name" value="VI_chp_3"/>
    <property type="match status" value="1"/>
</dbReference>
<evidence type="ECO:0000313" key="2">
    <source>
        <dbReference type="Proteomes" id="UP000078225"/>
    </source>
</evidence>
<accession>A0A1B7LA12</accession>
<dbReference type="PANTHER" id="PTHR37625:SF4">
    <property type="entry name" value="OUTER MEMBRANE LIPOPROTEIN"/>
    <property type="match status" value="1"/>
</dbReference>
<dbReference type="RefSeq" id="WP_064595392.1">
    <property type="nucleotide sequence ID" value="NZ_CP134782.1"/>
</dbReference>
<organism evidence="1 2">
    <name type="scientific">Mangrovibacter phragmitis</name>
    <dbReference type="NCBI Taxonomy" id="1691903"/>
    <lineage>
        <taxon>Bacteria</taxon>
        <taxon>Pseudomonadati</taxon>
        <taxon>Pseudomonadota</taxon>
        <taxon>Gammaproteobacteria</taxon>
        <taxon>Enterobacterales</taxon>
        <taxon>Enterobacteriaceae</taxon>
        <taxon>Mangrovibacter</taxon>
    </lineage>
</organism>
<dbReference type="EMBL" id="LYRP01000001">
    <property type="protein sequence ID" value="OAT79172.1"/>
    <property type="molecule type" value="Genomic_DNA"/>
</dbReference>
<proteinExistence type="predicted"/>
<dbReference type="InterPro" id="IPR017734">
    <property type="entry name" value="T6SS_SciN"/>
</dbReference>